<dbReference type="OrthoDB" id="4495845at2"/>
<dbReference type="EMBL" id="RCDD01000001">
    <property type="protein sequence ID" value="RLK61863.1"/>
    <property type="molecule type" value="Genomic_DNA"/>
</dbReference>
<dbReference type="InterPro" id="IPR000873">
    <property type="entry name" value="AMP-dep_synth/lig_dom"/>
</dbReference>
<dbReference type="SUPFAM" id="SSF56801">
    <property type="entry name" value="Acetyl-CoA synthetase-like"/>
    <property type="match status" value="1"/>
</dbReference>
<dbReference type="AlphaFoldDB" id="A0A421BBZ0"/>
<dbReference type="GO" id="GO:0016878">
    <property type="term" value="F:acid-thiol ligase activity"/>
    <property type="evidence" value="ECO:0007669"/>
    <property type="project" value="UniProtKB-ARBA"/>
</dbReference>
<keyword evidence="4" id="KW-1185">Reference proteome</keyword>
<dbReference type="PANTHER" id="PTHR43767:SF1">
    <property type="entry name" value="NONRIBOSOMAL PEPTIDE SYNTHASE PES1 (EUROFUNG)-RELATED"/>
    <property type="match status" value="1"/>
</dbReference>
<feature type="region of interest" description="Disordered" evidence="1">
    <location>
        <begin position="517"/>
        <end position="539"/>
    </location>
</feature>
<reference evidence="3 4" key="1">
    <citation type="submission" date="2018-10" db="EMBL/GenBank/DDBJ databases">
        <title>Genomic Encyclopedia of Archaeal and Bacterial Type Strains, Phase II (KMG-II): from individual species to whole genera.</title>
        <authorList>
            <person name="Goeker M."/>
        </authorList>
    </citation>
    <scope>NUCLEOTIDE SEQUENCE [LARGE SCALE GENOMIC DNA]</scope>
    <source>
        <strain evidence="3 4">DSM 45657</strain>
    </source>
</reference>
<dbReference type="InterPro" id="IPR045851">
    <property type="entry name" value="AMP-bd_C_sf"/>
</dbReference>
<feature type="domain" description="AMP-dependent synthetase/ligase" evidence="2">
    <location>
        <begin position="20"/>
        <end position="392"/>
    </location>
</feature>
<dbReference type="InterPro" id="IPR020845">
    <property type="entry name" value="AMP-binding_CS"/>
</dbReference>
<accession>A0A421BBZ0</accession>
<dbReference type="PANTHER" id="PTHR43767">
    <property type="entry name" value="LONG-CHAIN-FATTY-ACID--COA LIGASE"/>
    <property type="match status" value="1"/>
</dbReference>
<dbReference type="Gene3D" id="3.40.50.12780">
    <property type="entry name" value="N-terminal domain of ligase-like"/>
    <property type="match status" value="1"/>
</dbReference>
<name>A0A421BBZ0_9PSEU</name>
<dbReference type="InterPro" id="IPR050237">
    <property type="entry name" value="ATP-dep_AMP-bd_enzyme"/>
</dbReference>
<proteinExistence type="predicted"/>
<dbReference type="RefSeq" id="WP_121390438.1">
    <property type="nucleotide sequence ID" value="NZ_RCDD01000001.1"/>
</dbReference>
<dbReference type="Gene3D" id="3.30.300.30">
    <property type="match status" value="1"/>
</dbReference>
<protein>
    <submittedName>
        <fullName evidence="3">Long-chain acyl-CoA synthetase</fullName>
    </submittedName>
</protein>
<comment type="caution">
    <text evidence="3">The sequence shown here is derived from an EMBL/GenBank/DDBJ whole genome shotgun (WGS) entry which is preliminary data.</text>
</comment>
<dbReference type="Proteomes" id="UP000282454">
    <property type="component" value="Unassembled WGS sequence"/>
</dbReference>
<organism evidence="3 4">
    <name type="scientific">Actinokineospora cianjurensis</name>
    <dbReference type="NCBI Taxonomy" id="585224"/>
    <lineage>
        <taxon>Bacteria</taxon>
        <taxon>Bacillati</taxon>
        <taxon>Actinomycetota</taxon>
        <taxon>Actinomycetes</taxon>
        <taxon>Pseudonocardiales</taxon>
        <taxon>Pseudonocardiaceae</taxon>
        <taxon>Actinokineospora</taxon>
    </lineage>
</organism>
<evidence type="ECO:0000313" key="4">
    <source>
        <dbReference type="Proteomes" id="UP000282454"/>
    </source>
</evidence>
<evidence type="ECO:0000259" key="2">
    <source>
        <dbReference type="Pfam" id="PF00501"/>
    </source>
</evidence>
<dbReference type="InterPro" id="IPR042099">
    <property type="entry name" value="ANL_N_sf"/>
</dbReference>
<dbReference type="PROSITE" id="PS00455">
    <property type="entry name" value="AMP_BINDING"/>
    <property type="match status" value="1"/>
</dbReference>
<gene>
    <name evidence="3" type="ORF">CLV68_2406</name>
</gene>
<evidence type="ECO:0000256" key="1">
    <source>
        <dbReference type="SAM" id="MobiDB-lite"/>
    </source>
</evidence>
<dbReference type="Pfam" id="PF00501">
    <property type="entry name" value="AMP-binding"/>
    <property type="match status" value="1"/>
</dbReference>
<sequence length="539" mass="59577">MHTLVRRLLRGNGFYLGLIFETAARRRPDLEITLDRPLAWAPDTGTRFTAAGLADMVDDIAARLWAAGVRPTERVAIYKTNNFDIALFACAAARIGAVPALLSPALDGETAFVLLHRLDQPWLITDGDTLDGALDDVPVAGATRGVLLTAGESRLGTGHLADLAGAPRRPAVVLHPGEPSLISHSSGTTGIPKLAVHCPEAGYHRLIPQQLAAWPIRGREKAALCMTFVHSRFYQGLAMWLSLGNPLVIAVDPDPRSVGPLLIQTRPGYVETHPNNYVDWEVLADADGAPLSSVRYFGATFDAMHPRTIERMLGASRRPRPLFLQAYGQSEIGPVAGRWYTRRTAGDADGRCVGVPLPGFISLRVVDDQGRRVRRGTVGHLQVRSRTRILTYLGEHERYTSQLDDGWWRLGDMGYLDRKGLLHLLDREADRIATMESNLEVEDVLMSRLEELREIVIVAGPTGEPVPIVSTRDDAPLDLERWTRAVRDLPEMAQPRQIDFDQLPRTSTWKIQRHQLAKRLRAERSAPPQRATREEGAGA</sequence>
<evidence type="ECO:0000313" key="3">
    <source>
        <dbReference type="EMBL" id="RLK61863.1"/>
    </source>
</evidence>